<reference evidence="5 6" key="1">
    <citation type="journal article" date="2015" name="Genome Announc.">
        <title>Expanding the biotechnology potential of lactobacilli through comparative genomics of 213 strains and associated genera.</title>
        <authorList>
            <person name="Sun Z."/>
            <person name="Harris H.M."/>
            <person name="McCann A."/>
            <person name="Guo C."/>
            <person name="Argimon S."/>
            <person name="Zhang W."/>
            <person name="Yang X."/>
            <person name="Jeffery I.B."/>
            <person name="Cooney J.C."/>
            <person name="Kagawa T.F."/>
            <person name="Liu W."/>
            <person name="Song Y."/>
            <person name="Salvetti E."/>
            <person name="Wrobel A."/>
            <person name="Rasinkangas P."/>
            <person name="Parkhill J."/>
            <person name="Rea M.C."/>
            <person name="O'Sullivan O."/>
            <person name="Ritari J."/>
            <person name="Douillard F.P."/>
            <person name="Paul Ross R."/>
            <person name="Yang R."/>
            <person name="Briner A.E."/>
            <person name="Felis G.E."/>
            <person name="de Vos W.M."/>
            <person name="Barrangou R."/>
            <person name="Klaenhammer T.R."/>
            <person name="Caufield P.W."/>
            <person name="Cui Y."/>
            <person name="Zhang H."/>
            <person name="O'Toole P.W."/>
        </authorList>
    </citation>
    <scope>NUCLEOTIDE SEQUENCE [LARGE SCALE GENOMIC DNA]</scope>
    <source>
        <strain evidence="5 6">DSM 20003</strain>
    </source>
</reference>
<dbReference type="Proteomes" id="UP000051461">
    <property type="component" value="Unassembled WGS sequence"/>
</dbReference>
<dbReference type="InterPro" id="IPR010982">
    <property type="entry name" value="Lambda_DNA-bd_dom_sf"/>
</dbReference>
<keyword evidence="3" id="KW-0804">Transcription</keyword>
<evidence type="ECO:0000256" key="3">
    <source>
        <dbReference type="ARBA" id="ARBA00023163"/>
    </source>
</evidence>
<keyword evidence="1" id="KW-0805">Transcription regulation</keyword>
<dbReference type="GO" id="GO:0000976">
    <property type="term" value="F:transcription cis-regulatory region binding"/>
    <property type="evidence" value="ECO:0007669"/>
    <property type="project" value="TreeGrafter"/>
</dbReference>
<dbReference type="Pfam" id="PF00356">
    <property type="entry name" value="LacI"/>
    <property type="match status" value="1"/>
</dbReference>
<accession>A0A0R1GV66</accession>
<dbReference type="OrthoDB" id="43195at2"/>
<keyword evidence="2" id="KW-0238">DNA-binding</keyword>
<dbReference type="PROSITE" id="PS00356">
    <property type="entry name" value="HTH_LACI_1"/>
    <property type="match status" value="1"/>
</dbReference>
<organism evidence="5 6">
    <name type="scientific">Loigolactobacillus bifermentans DSM 20003</name>
    <dbReference type="NCBI Taxonomy" id="1423726"/>
    <lineage>
        <taxon>Bacteria</taxon>
        <taxon>Bacillati</taxon>
        <taxon>Bacillota</taxon>
        <taxon>Bacilli</taxon>
        <taxon>Lactobacillales</taxon>
        <taxon>Lactobacillaceae</taxon>
        <taxon>Loigolactobacillus</taxon>
    </lineage>
</organism>
<dbReference type="PRINTS" id="PR00036">
    <property type="entry name" value="HTHLACI"/>
</dbReference>
<dbReference type="Gene3D" id="3.40.50.2300">
    <property type="match status" value="2"/>
</dbReference>
<evidence type="ECO:0000256" key="2">
    <source>
        <dbReference type="ARBA" id="ARBA00023125"/>
    </source>
</evidence>
<dbReference type="InterPro" id="IPR000843">
    <property type="entry name" value="HTH_LacI"/>
</dbReference>
<dbReference type="EMBL" id="AZDA01000090">
    <property type="protein sequence ID" value="KRK34615.1"/>
    <property type="molecule type" value="Genomic_DNA"/>
</dbReference>
<dbReference type="CDD" id="cd01392">
    <property type="entry name" value="HTH_LacI"/>
    <property type="match status" value="1"/>
</dbReference>
<evidence type="ECO:0000313" key="6">
    <source>
        <dbReference type="Proteomes" id="UP000051461"/>
    </source>
</evidence>
<dbReference type="InterPro" id="IPR028082">
    <property type="entry name" value="Peripla_BP_I"/>
</dbReference>
<dbReference type="AlphaFoldDB" id="A0A0R1GV66"/>
<evidence type="ECO:0000313" key="5">
    <source>
        <dbReference type="EMBL" id="KRK34615.1"/>
    </source>
</evidence>
<dbReference type="SUPFAM" id="SSF47413">
    <property type="entry name" value="lambda repressor-like DNA-binding domains"/>
    <property type="match status" value="1"/>
</dbReference>
<dbReference type="PANTHER" id="PTHR30146:SF149">
    <property type="entry name" value="HTH-TYPE TRANSCRIPTIONAL REGULATOR EBGR"/>
    <property type="match status" value="1"/>
</dbReference>
<dbReference type="SMART" id="SM00354">
    <property type="entry name" value="HTH_LACI"/>
    <property type="match status" value="1"/>
</dbReference>
<dbReference type="PROSITE" id="PS50932">
    <property type="entry name" value="HTH_LACI_2"/>
    <property type="match status" value="1"/>
</dbReference>
<sequence length="339" mass="37656">MATTLKDIAKATGVSLTTVSRVLNYDQSLSVGEATRKKIFATAQALNYAKLRRPKAATKPQLRKLAVVQWYSESRELDDLYYLAIRLGIEQQSQLHHLEVTRIFQNNVTEIANDIDGIIAIGKFSPDQVTSFQTITDNIVFVDDDQFAAGFDSVQTDFKLAVEEVVDFFWAQDFHDIGMIYGDEETTDGKRHIVDPRRAAFKAAMTAKAAYQEGLTFQGDFTNQGGFEAMQQAIETLGDDLPHAFFVANDPMATGALKALQAAEIKVPERVSLFSFNDTALATYVYPELSSVHVATTQMGTTAVDLLLTRFQQKRPAQQIILGTQLVLRKSTLPQVKES</sequence>
<proteinExistence type="predicted"/>
<feature type="domain" description="HTH lacI-type" evidence="4">
    <location>
        <begin position="3"/>
        <end position="59"/>
    </location>
</feature>
<dbReference type="SUPFAM" id="SSF53822">
    <property type="entry name" value="Periplasmic binding protein-like I"/>
    <property type="match status" value="1"/>
</dbReference>
<dbReference type="RefSeq" id="WP_057904876.1">
    <property type="nucleotide sequence ID" value="NZ_AZDA01000090.1"/>
</dbReference>
<dbReference type="Pfam" id="PF13377">
    <property type="entry name" value="Peripla_BP_3"/>
    <property type="match status" value="1"/>
</dbReference>
<dbReference type="Gene3D" id="1.10.260.40">
    <property type="entry name" value="lambda repressor-like DNA-binding domains"/>
    <property type="match status" value="1"/>
</dbReference>
<comment type="caution">
    <text evidence="5">The sequence shown here is derived from an EMBL/GenBank/DDBJ whole genome shotgun (WGS) entry which is preliminary data.</text>
</comment>
<name>A0A0R1GV66_9LACO</name>
<keyword evidence="6" id="KW-1185">Reference proteome</keyword>
<protein>
    <submittedName>
        <fullName evidence="5">LacI family transcription regulator</fullName>
    </submittedName>
</protein>
<dbReference type="InterPro" id="IPR046335">
    <property type="entry name" value="LacI/GalR-like_sensor"/>
</dbReference>
<dbReference type="CDD" id="cd01544">
    <property type="entry name" value="PBP1_GalR"/>
    <property type="match status" value="1"/>
</dbReference>
<dbReference type="GO" id="GO:0003700">
    <property type="term" value="F:DNA-binding transcription factor activity"/>
    <property type="evidence" value="ECO:0007669"/>
    <property type="project" value="TreeGrafter"/>
</dbReference>
<gene>
    <name evidence="5" type="ORF">FC07_GL000365</name>
</gene>
<dbReference type="PANTHER" id="PTHR30146">
    <property type="entry name" value="LACI-RELATED TRANSCRIPTIONAL REPRESSOR"/>
    <property type="match status" value="1"/>
</dbReference>
<evidence type="ECO:0000259" key="4">
    <source>
        <dbReference type="PROSITE" id="PS50932"/>
    </source>
</evidence>
<dbReference type="STRING" id="1423726.FC07_GL000365"/>
<dbReference type="PATRIC" id="fig|1423726.3.peg.382"/>
<evidence type="ECO:0000256" key="1">
    <source>
        <dbReference type="ARBA" id="ARBA00023015"/>
    </source>
</evidence>